<reference evidence="2 3" key="1">
    <citation type="submission" date="2015-12" db="EMBL/GenBank/DDBJ databases">
        <title>Genome sequence of Tistrella mobilis MCCC 1A02139.</title>
        <authorList>
            <person name="Lu L."/>
            <person name="Lai Q."/>
            <person name="Shao Z."/>
            <person name="Qian P."/>
        </authorList>
    </citation>
    <scope>NUCLEOTIDE SEQUENCE [LARGE SCALE GENOMIC DNA]</scope>
    <source>
        <strain evidence="2 3">MCCC 1A02139</strain>
    </source>
</reference>
<dbReference type="Proteomes" id="UP000075787">
    <property type="component" value="Unassembled WGS sequence"/>
</dbReference>
<accession>A0A162LQ01</accession>
<evidence type="ECO:0000313" key="3">
    <source>
        <dbReference type="Proteomes" id="UP000075787"/>
    </source>
</evidence>
<dbReference type="EMBL" id="LPZR01000046">
    <property type="protein sequence ID" value="KYO56267.1"/>
    <property type="molecule type" value="Genomic_DNA"/>
</dbReference>
<dbReference type="Proteomes" id="UP000257706">
    <property type="component" value="Unassembled WGS sequence"/>
</dbReference>
<dbReference type="Pfam" id="PF07386">
    <property type="entry name" value="DUF1499"/>
    <property type="match status" value="1"/>
</dbReference>
<sequence length="145" mass="15968">MPLDDSSLAPELFDLPAFSGDRKPGWCLAAPEGALRVRPHIPTGPLQAGPDRLLAAMARCVRAQPRSRILAADTTLYRIDAIQRTRICRFTDDISLWAMPVPMPDGRIAAAPVILSRSRIGRWDMGTNRRRVECWLAAMLGFCGG</sequence>
<reference evidence="1 4" key="2">
    <citation type="journal article" date="2018" name="Nat. Biotechnol.">
        <title>A standardized bacterial taxonomy based on genome phylogeny substantially revises the tree of life.</title>
        <authorList>
            <person name="Parks D.H."/>
            <person name="Chuvochina M."/>
            <person name="Waite D.W."/>
            <person name="Rinke C."/>
            <person name="Skarshewski A."/>
            <person name="Chaumeil P.A."/>
            <person name="Hugenholtz P."/>
        </authorList>
    </citation>
    <scope>NUCLEOTIDE SEQUENCE [LARGE SCALE GENOMIC DNA]</scope>
    <source>
        <strain evidence="1">UBA8739</strain>
    </source>
</reference>
<name>A0A162LQ01_9PROT</name>
<dbReference type="RefSeq" id="WP_062761944.1">
    <property type="nucleotide sequence ID" value="NZ_CP121027.1"/>
</dbReference>
<organism evidence="2 3">
    <name type="scientific">Tistrella mobilis</name>
    <dbReference type="NCBI Taxonomy" id="171437"/>
    <lineage>
        <taxon>Bacteria</taxon>
        <taxon>Pseudomonadati</taxon>
        <taxon>Pseudomonadota</taxon>
        <taxon>Alphaproteobacteria</taxon>
        <taxon>Geminicoccales</taxon>
        <taxon>Geminicoccaceae</taxon>
        <taxon>Tistrella</taxon>
    </lineage>
</organism>
<evidence type="ECO:0000313" key="4">
    <source>
        <dbReference type="Proteomes" id="UP000257706"/>
    </source>
</evidence>
<dbReference type="GeneID" id="97243825"/>
<gene>
    <name evidence="2" type="ORF">AUP44_02650</name>
    <name evidence="1" type="ORF">DCK97_05790</name>
</gene>
<dbReference type="EMBL" id="DMAI01000092">
    <property type="protein sequence ID" value="HAE46913.1"/>
    <property type="molecule type" value="Genomic_DNA"/>
</dbReference>
<dbReference type="OrthoDB" id="8479024at2"/>
<evidence type="ECO:0000313" key="2">
    <source>
        <dbReference type="EMBL" id="KYO56267.1"/>
    </source>
</evidence>
<dbReference type="InterPro" id="IPR010865">
    <property type="entry name" value="DUF1499"/>
</dbReference>
<evidence type="ECO:0000313" key="1">
    <source>
        <dbReference type="EMBL" id="HAE46913.1"/>
    </source>
</evidence>
<dbReference type="AlphaFoldDB" id="A0A162LQ01"/>
<protein>
    <submittedName>
        <fullName evidence="1">DUF1499 domain-containing protein</fullName>
    </submittedName>
</protein>
<comment type="caution">
    <text evidence="2">The sequence shown here is derived from an EMBL/GenBank/DDBJ whole genome shotgun (WGS) entry which is preliminary data.</text>
</comment>
<proteinExistence type="predicted"/>